<feature type="signal peptide" evidence="1">
    <location>
        <begin position="1"/>
        <end position="17"/>
    </location>
</feature>
<dbReference type="Gene3D" id="2.120.10.10">
    <property type="match status" value="1"/>
</dbReference>
<dbReference type="InterPro" id="IPR036278">
    <property type="entry name" value="Sialidase_sf"/>
</dbReference>
<gene>
    <name evidence="2" type="ORF">HAHE_07310</name>
</gene>
<keyword evidence="1" id="KW-0732">Signal</keyword>
<evidence type="ECO:0000256" key="1">
    <source>
        <dbReference type="SAM" id="SignalP"/>
    </source>
</evidence>
<evidence type="ECO:0000313" key="3">
    <source>
        <dbReference type="Proteomes" id="UP001374893"/>
    </source>
</evidence>
<dbReference type="CDD" id="cd15482">
    <property type="entry name" value="Sialidase_non-viral"/>
    <property type="match status" value="1"/>
</dbReference>
<accession>A0ABN6H4J6</accession>
<feature type="chain" id="PRO_5045116774" evidence="1">
    <location>
        <begin position="18"/>
        <end position="518"/>
    </location>
</feature>
<sequence length="518" mass="56425">MKFLPLLLLTAALSLRAATVPPPPGVVIHHSPASSGLYIGSPSLCVAPDGSYLASHDYFGPKSAEFGAGRGRLYRSSDKGKTWRHVTDFDGFFWTGLFAHRGKLFLMGTDKHHGNVVIRRSTDSGKTWSNPVVLADGQWHTAPMPVIEHGGRVWRAVEDAHTGKKWGARYRARVMSAPADSDLLDPANWTISSALARDPAWNGGDFHAWLEGNAVAGPEGMLDILRVDTSGVPEKAAIVRISEDGKTAAFDPDTDLVEFPGGSKKFTIRKDPTGPGYWTLASIVPERHIGAGRPASIRNTLALLFSTDLRSWETRCILLCHPDVAKHGFQYVDWQFEGDDMIAACRTAWDDAEGGAHNNHDANFLTFHRWKDFRSLSREDDVAMPEFIPDVHETANLVIRGGPFEIAKLESGAKAFSNRNYGWQDVPSELSGASFTRLPGGVKPAIEVTAKHATVVRIATATGQKGVDVGGWKREPAEFSYTDAGRSTVEVFSRPLAAGEKVHLPGGNWTGPILIFSE</sequence>
<dbReference type="RefSeq" id="WP_338688718.1">
    <property type="nucleotide sequence ID" value="NZ_AP024702.1"/>
</dbReference>
<proteinExistence type="predicted"/>
<keyword evidence="3" id="KW-1185">Reference proteome</keyword>
<evidence type="ECO:0000313" key="2">
    <source>
        <dbReference type="EMBL" id="BCX46823.1"/>
    </source>
</evidence>
<name>A0ABN6H4J6_9BACT</name>
<organism evidence="2 3">
    <name type="scientific">Haloferula helveola</name>
    <dbReference type="NCBI Taxonomy" id="490095"/>
    <lineage>
        <taxon>Bacteria</taxon>
        <taxon>Pseudomonadati</taxon>
        <taxon>Verrucomicrobiota</taxon>
        <taxon>Verrucomicrobiia</taxon>
        <taxon>Verrucomicrobiales</taxon>
        <taxon>Verrucomicrobiaceae</taxon>
        <taxon>Haloferula</taxon>
    </lineage>
</organism>
<dbReference type="SUPFAM" id="SSF50939">
    <property type="entry name" value="Sialidases"/>
    <property type="match status" value="1"/>
</dbReference>
<dbReference type="Proteomes" id="UP001374893">
    <property type="component" value="Chromosome"/>
</dbReference>
<reference evidence="2 3" key="1">
    <citation type="submission" date="2021-06" db="EMBL/GenBank/DDBJ databases">
        <title>Complete genome of Haloferula helveola possessing various polysaccharide degrading enzymes.</title>
        <authorList>
            <person name="Takami H."/>
            <person name="Huang C."/>
            <person name="Hamasaki K."/>
        </authorList>
    </citation>
    <scope>NUCLEOTIDE SEQUENCE [LARGE SCALE GENOMIC DNA]</scope>
    <source>
        <strain evidence="2 3">CN-1</strain>
    </source>
</reference>
<dbReference type="EMBL" id="AP024702">
    <property type="protein sequence ID" value="BCX46823.1"/>
    <property type="molecule type" value="Genomic_DNA"/>
</dbReference>
<protein>
    <submittedName>
        <fullName evidence="2">Glycosylhydrolase</fullName>
    </submittedName>
</protein>